<evidence type="ECO:0000259" key="1">
    <source>
        <dbReference type="Pfam" id="PF04230"/>
    </source>
</evidence>
<keyword evidence="2" id="KW-0808">Transferase</keyword>
<name>A0A5Q4ZQ93_9GAMM</name>
<evidence type="ECO:0000313" key="2">
    <source>
        <dbReference type="EMBL" id="VVV02848.1"/>
    </source>
</evidence>
<dbReference type="InterPro" id="IPR007345">
    <property type="entry name" value="Polysacch_pyruvyl_Trfase"/>
</dbReference>
<feature type="domain" description="Polysaccharide pyruvyl transferase" evidence="1">
    <location>
        <begin position="39"/>
        <end position="193"/>
    </location>
</feature>
<keyword evidence="2" id="KW-0670">Pyruvate</keyword>
<gene>
    <name evidence="2" type="primary">pssM</name>
    <name evidence="2" type="ORF">AW0309160_00173</name>
</gene>
<proteinExistence type="predicted"/>
<dbReference type="Pfam" id="PF04230">
    <property type="entry name" value="PS_pyruv_trans"/>
    <property type="match status" value="1"/>
</dbReference>
<sequence>MKFSWWKHKNYHNLGDELAQIMIKKITGQTVTHSPSLYEADGIGVGSILDAALNSPKRQKPLHVFGCGLMKPIFVKQRDDIIIHSVRGELTRSILKCAGYDVDRIGDVGLIVDQFLTSKPAIVPNKISFIPHHHFIDSYQDKLTTLGYNVIDLRTDNLEFVLNEIASSSLVISQSLHGLIMSDSLNIPNTWLDAESLHPGDGFKFLDYFSSIARPSHLKIADISTDLETIKHNAHSYFDHVNHAKEDVLAWVQESPELMKLDKQPQLKIDSKWQSESLQAIWDEAILQENINIDFAFQLMTIAHSKHPNGPAIKAKLANYAVLLGNK</sequence>
<dbReference type="AlphaFoldDB" id="A0A5Q4ZQ93"/>
<reference evidence="2" key="1">
    <citation type="submission" date="2019-09" db="EMBL/GenBank/DDBJ databases">
        <authorList>
            <person name="Hjerde E."/>
        </authorList>
    </citation>
    <scope>NUCLEOTIDE SEQUENCE</scope>
    <source>
        <strain evidence="2">06/09/160</strain>
    </source>
</reference>
<dbReference type="EMBL" id="LR721750">
    <property type="protein sequence ID" value="VVV02848.1"/>
    <property type="molecule type" value="Genomic_DNA"/>
</dbReference>
<organism evidence="2">
    <name type="scientific">Aliivibrio wodanis</name>
    <dbReference type="NCBI Taxonomy" id="80852"/>
    <lineage>
        <taxon>Bacteria</taxon>
        <taxon>Pseudomonadati</taxon>
        <taxon>Pseudomonadota</taxon>
        <taxon>Gammaproteobacteria</taxon>
        <taxon>Vibrionales</taxon>
        <taxon>Vibrionaceae</taxon>
        <taxon>Aliivibrio</taxon>
    </lineage>
</organism>
<dbReference type="GO" id="GO:0016740">
    <property type="term" value="F:transferase activity"/>
    <property type="evidence" value="ECO:0007669"/>
    <property type="project" value="UniProtKB-KW"/>
</dbReference>
<accession>A0A5Q4ZQ93</accession>
<protein>
    <submittedName>
        <fullName evidence="2">Exopolysaccharide glucosyl ketal-pyruvate-transferase</fullName>
    </submittedName>
</protein>